<gene>
    <name evidence="1" type="ORF">EVAR_24563_1</name>
</gene>
<name>A0A4C1W3P8_EUMVA</name>
<dbReference type="AlphaFoldDB" id="A0A4C1W3P8"/>
<evidence type="ECO:0000313" key="2">
    <source>
        <dbReference type="Proteomes" id="UP000299102"/>
    </source>
</evidence>
<reference evidence="1 2" key="1">
    <citation type="journal article" date="2019" name="Commun. Biol.">
        <title>The bagworm genome reveals a unique fibroin gene that provides high tensile strength.</title>
        <authorList>
            <person name="Kono N."/>
            <person name="Nakamura H."/>
            <person name="Ohtoshi R."/>
            <person name="Tomita M."/>
            <person name="Numata K."/>
            <person name="Arakawa K."/>
        </authorList>
    </citation>
    <scope>NUCLEOTIDE SEQUENCE [LARGE SCALE GENOMIC DNA]</scope>
</reference>
<proteinExistence type="predicted"/>
<dbReference type="Proteomes" id="UP000299102">
    <property type="component" value="Unassembled WGS sequence"/>
</dbReference>
<dbReference type="OrthoDB" id="7790673at2759"/>
<sequence>MIPHNFTEAQKTDRVTRCIAMLTRFKKGTSNLVLNIVTDEKNFEEQDSNSSRIKVVCRSASQWECWAVDSGRRHHTGDVIVVSSPPTLRWRSLEDLRPLRFENKMIMRDYIYRHQRAFDEANSTISEIVEWFSINNLLLNARKGKLVKTIWFYTDRHNVMVKNEVPDTVDMTLFLGLTLDSKLRWNSHITRLEKILVLQHNSATYRQKHQYLKELAVRFESQIRGSRTSARKFAFLATLTDIPASAGRVSAEQRASRPSHPAAGGTIYEFGTASIRMRVLTKYTGACRDGKWRDAFLCHRAPPSYEYKIRQYAYRTEVLRPDFSSRIRSLRHTGLYHSSPDYIDFIPDRFCMDRPHNKWRGDKPSGRESVTGSALPIRQYIPSRLPAAVFYRKRSLRILTDGALSLSVTLGARWECSLSSGGMIAIRAGQGSSAADII</sequence>
<comment type="caution">
    <text evidence="1">The sequence shown here is derived from an EMBL/GenBank/DDBJ whole genome shotgun (WGS) entry which is preliminary data.</text>
</comment>
<keyword evidence="2" id="KW-1185">Reference proteome</keyword>
<organism evidence="1 2">
    <name type="scientific">Eumeta variegata</name>
    <name type="common">Bagworm moth</name>
    <name type="synonym">Eumeta japonica</name>
    <dbReference type="NCBI Taxonomy" id="151549"/>
    <lineage>
        <taxon>Eukaryota</taxon>
        <taxon>Metazoa</taxon>
        <taxon>Ecdysozoa</taxon>
        <taxon>Arthropoda</taxon>
        <taxon>Hexapoda</taxon>
        <taxon>Insecta</taxon>
        <taxon>Pterygota</taxon>
        <taxon>Neoptera</taxon>
        <taxon>Endopterygota</taxon>
        <taxon>Lepidoptera</taxon>
        <taxon>Glossata</taxon>
        <taxon>Ditrysia</taxon>
        <taxon>Tineoidea</taxon>
        <taxon>Psychidae</taxon>
        <taxon>Oiketicinae</taxon>
        <taxon>Eumeta</taxon>
    </lineage>
</organism>
<protein>
    <submittedName>
        <fullName evidence="1">Uncharacterized protein</fullName>
    </submittedName>
</protein>
<accession>A0A4C1W3P8</accession>
<dbReference type="EMBL" id="BGZK01000478">
    <property type="protein sequence ID" value="GBP46156.1"/>
    <property type="molecule type" value="Genomic_DNA"/>
</dbReference>
<evidence type="ECO:0000313" key="1">
    <source>
        <dbReference type="EMBL" id="GBP46156.1"/>
    </source>
</evidence>